<protein>
    <submittedName>
        <fullName evidence="1">Uncharacterized protein</fullName>
    </submittedName>
</protein>
<dbReference type="AlphaFoldDB" id="A0AAN9S4M2"/>
<reference evidence="1 2" key="1">
    <citation type="submission" date="2024-01" db="EMBL/GenBank/DDBJ databases">
        <title>The genomes of 5 underutilized Papilionoideae crops provide insights into root nodulation and disease resistanc.</title>
        <authorList>
            <person name="Jiang F."/>
        </authorList>
    </citation>
    <scope>NUCLEOTIDE SEQUENCE [LARGE SCALE GENOMIC DNA]</scope>
    <source>
        <strain evidence="1">DUOXIRENSHENG_FW03</strain>
        <tissue evidence="1">Leaves</tissue>
    </source>
</reference>
<dbReference type="Proteomes" id="UP001386955">
    <property type="component" value="Unassembled WGS sequence"/>
</dbReference>
<evidence type="ECO:0000313" key="2">
    <source>
        <dbReference type="Proteomes" id="UP001386955"/>
    </source>
</evidence>
<gene>
    <name evidence="1" type="ORF">VNO78_28397</name>
</gene>
<organism evidence="1 2">
    <name type="scientific">Psophocarpus tetragonolobus</name>
    <name type="common">Winged bean</name>
    <name type="synonym">Dolichos tetragonolobus</name>
    <dbReference type="NCBI Taxonomy" id="3891"/>
    <lineage>
        <taxon>Eukaryota</taxon>
        <taxon>Viridiplantae</taxon>
        <taxon>Streptophyta</taxon>
        <taxon>Embryophyta</taxon>
        <taxon>Tracheophyta</taxon>
        <taxon>Spermatophyta</taxon>
        <taxon>Magnoliopsida</taxon>
        <taxon>eudicotyledons</taxon>
        <taxon>Gunneridae</taxon>
        <taxon>Pentapetalae</taxon>
        <taxon>rosids</taxon>
        <taxon>fabids</taxon>
        <taxon>Fabales</taxon>
        <taxon>Fabaceae</taxon>
        <taxon>Papilionoideae</taxon>
        <taxon>50 kb inversion clade</taxon>
        <taxon>NPAAA clade</taxon>
        <taxon>indigoferoid/millettioid clade</taxon>
        <taxon>Phaseoleae</taxon>
        <taxon>Psophocarpus</taxon>
    </lineage>
</organism>
<sequence>MGLAPNSLNEASSELLHLIIKSDLSSVGRAEDCSGENSAEILRSTFVANVVMKTIVERTHRGPPAEPSRTCVRDEIMRFHSLPSHAVDQNNASCTHQL</sequence>
<accession>A0AAN9S4M2</accession>
<evidence type="ECO:0000313" key="1">
    <source>
        <dbReference type="EMBL" id="KAK7387528.1"/>
    </source>
</evidence>
<name>A0AAN9S4M2_PSOTE</name>
<dbReference type="EMBL" id="JAYMYS010000007">
    <property type="protein sequence ID" value="KAK7387528.1"/>
    <property type="molecule type" value="Genomic_DNA"/>
</dbReference>
<proteinExistence type="predicted"/>
<keyword evidence="2" id="KW-1185">Reference proteome</keyword>
<comment type="caution">
    <text evidence="1">The sequence shown here is derived from an EMBL/GenBank/DDBJ whole genome shotgun (WGS) entry which is preliminary data.</text>
</comment>